<dbReference type="InterPro" id="IPR011611">
    <property type="entry name" value="PfkB_dom"/>
</dbReference>
<dbReference type="Gene3D" id="3.40.1190.20">
    <property type="match status" value="1"/>
</dbReference>
<evidence type="ECO:0000256" key="1">
    <source>
        <dbReference type="ARBA" id="ARBA00010688"/>
    </source>
</evidence>
<sequence>MTKSGATLAVAGDLLEDVVIWTRGPIERGNDNAATVYRSRGGSAANVAAAASRRCPVRFIGRVGADARGDQLVAELHGTGIDVRVQRAGRTGTVVVLVDPDGERTMFPDRAAASELDTVDPGWLEGVGWLHVPLYGFTTPSARRSITELMGRMTALGAPTSIDVSAVSVMRELGTAPTMDLLDELAPKIVFANSDESDFLGLDVHTPPPGRTYIVKRGPAPVEIRTATGIELVPVPRLTEVLDSTGAGDAFAAGFLSAVIVGSTVADAVRSGSDLASIALGQPGALAG</sequence>
<reference evidence="6" key="1">
    <citation type="journal article" date="2019" name="Int. J. Syst. Evol. Microbiol.">
        <title>The Global Catalogue of Microorganisms (GCM) 10K type strain sequencing project: providing services to taxonomists for standard genome sequencing and annotation.</title>
        <authorList>
            <consortium name="The Broad Institute Genomics Platform"/>
            <consortium name="The Broad Institute Genome Sequencing Center for Infectious Disease"/>
            <person name="Wu L."/>
            <person name="Ma J."/>
        </authorList>
    </citation>
    <scope>NUCLEOTIDE SEQUENCE [LARGE SCALE GENOMIC DNA]</scope>
    <source>
        <strain evidence="6">JCM 16949</strain>
    </source>
</reference>
<comment type="caution">
    <text evidence="5">The sequence shown here is derived from an EMBL/GenBank/DDBJ whole genome shotgun (WGS) entry which is preliminary data.</text>
</comment>
<dbReference type="InterPro" id="IPR052700">
    <property type="entry name" value="Carb_kinase_PfkB-like"/>
</dbReference>
<dbReference type="Proteomes" id="UP001501004">
    <property type="component" value="Unassembled WGS sequence"/>
</dbReference>
<evidence type="ECO:0000256" key="2">
    <source>
        <dbReference type="ARBA" id="ARBA00022679"/>
    </source>
</evidence>
<protein>
    <submittedName>
        <fullName evidence="5">PfkB family carbohydrate kinase</fullName>
    </submittedName>
</protein>
<dbReference type="PANTHER" id="PTHR43320">
    <property type="entry name" value="SUGAR KINASE"/>
    <property type="match status" value="1"/>
</dbReference>
<dbReference type="PANTHER" id="PTHR43320:SF3">
    <property type="entry name" value="CARBOHYDRATE KINASE PFKB DOMAIN-CONTAINING PROTEIN"/>
    <property type="match status" value="1"/>
</dbReference>
<evidence type="ECO:0000259" key="4">
    <source>
        <dbReference type="Pfam" id="PF00294"/>
    </source>
</evidence>
<dbReference type="RefSeq" id="WP_344755277.1">
    <property type="nucleotide sequence ID" value="NZ_BAABAE010000003.1"/>
</dbReference>
<proteinExistence type="inferred from homology"/>
<dbReference type="PROSITE" id="PS00584">
    <property type="entry name" value="PFKB_KINASES_2"/>
    <property type="match status" value="1"/>
</dbReference>
<dbReference type="InterPro" id="IPR029056">
    <property type="entry name" value="Ribokinase-like"/>
</dbReference>
<feature type="domain" description="Carbohydrate kinase PfkB" evidence="4">
    <location>
        <begin position="10"/>
        <end position="285"/>
    </location>
</feature>
<dbReference type="EMBL" id="BAABAE010000003">
    <property type="protein sequence ID" value="GAA3740185.1"/>
    <property type="molecule type" value="Genomic_DNA"/>
</dbReference>
<comment type="similarity">
    <text evidence="1">Belongs to the carbohydrate kinase PfkB family.</text>
</comment>
<dbReference type="Pfam" id="PF00294">
    <property type="entry name" value="PfkB"/>
    <property type="match status" value="1"/>
</dbReference>
<gene>
    <name evidence="5" type="ORF">GCM10022239_14800</name>
</gene>
<name>A0ABP7FNI0_9MICO</name>
<evidence type="ECO:0000313" key="6">
    <source>
        <dbReference type="Proteomes" id="UP001501004"/>
    </source>
</evidence>
<dbReference type="GO" id="GO:0016301">
    <property type="term" value="F:kinase activity"/>
    <property type="evidence" value="ECO:0007669"/>
    <property type="project" value="UniProtKB-KW"/>
</dbReference>
<keyword evidence="3 5" id="KW-0418">Kinase</keyword>
<evidence type="ECO:0000313" key="5">
    <source>
        <dbReference type="EMBL" id="GAA3740185.1"/>
    </source>
</evidence>
<organism evidence="5 6">
    <name type="scientific">Leifsonella bigeumensis</name>
    <dbReference type="NCBI Taxonomy" id="433643"/>
    <lineage>
        <taxon>Bacteria</taxon>
        <taxon>Bacillati</taxon>
        <taxon>Actinomycetota</taxon>
        <taxon>Actinomycetes</taxon>
        <taxon>Micrococcales</taxon>
        <taxon>Microbacteriaceae</taxon>
        <taxon>Leifsonella</taxon>
    </lineage>
</organism>
<dbReference type="SUPFAM" id="SSF53613">
    <property type="entry name" value="Ribokinase-like"/>
    <property type="match status" value="1"/>
</dbReference>
<accession>A0ABP7FNI0</accession>
<evidence type="ECO:0000256" key="3">
    <source>
        <dbReference type="ARBA" id="ARBA00022777"/>
    </source>
</evidence>
<keyword evidence="2" id="KW-0808">Transferase</keyword>
<dbReference type="InterPro" id="IPR002173">
    <property type="entry name" value="Carboh/pur_kinase_PfkB_CS"/>
</dbReference>
<keyword evidence="6" id="KW-1185">Reference proteome</keyword>